<dbReference type="PANTHER" id="PTHR23354">
    <property type="entry name" value="NUCLEOLAR PROTEIN 7/ESTROGEN RECEPTOR COACTIVATOR-RELATED"/>
    <property type="match status" value="1"/>
</dbReference>
<sequence length="621" mass="68961">MGQSLSDENPRRRSREELTHDLAGRFADKSFTSLEIYSLKDVFKSLADQQGDIRYLKEDTIARFLEIPDILHVSPVVFQMISYIGAFPFLSDAPAVLGLEQMVMVVTIMTSRYKRVLAQGATDRTKLFFKSLAVHDRKASEAEVAAAETTPAETTKEPTRSHAAGFAVDAAGDEQDEEDDDDLELAAFELLDINDIVKQGDRSTVQGAMIPADNFRKLLMLLILIAPLNAQEHLSSHAGRVLGDELESLRTTAENILAAFINVEKAPGIRYGQFNRVIPVNFPHLFSGFNALFEHFLFSKNLDFSKQKIEVANDSGDGNGGADAKPKTTPTIQLPELVQPLLQETGEIMDLNVLSQLSFFIPGSELFRRLRRLYSGSEDGFSMGSFETKVFNWRAPTILLVRGTRMQDEPHGGQEASFAASLPPRRFPNGSKGSRLTYGIYLREPWKHTSKECFGGPDTVLFQLEPVHDVFPPSRFNTDHVAFTKPPTNRPLLSAGCPHPRPTQAHRRDTMLSLGSVSLLLDGSFEYGVFNHDNTAQGGAFHTSVSRRFDFQERFEIESLEVWGCGGDEEARHQAARWAWEAREAEARRKINLGTGDIQADRALLEMAGLIGGHRSGGSMS</sequence>
<dbReference type="OrthoDB" id="289228at2759"/>
<evidence type="ECO:0000259" key="7">
    <source>
        <dbReference type="PROSITE" id="PS51886"/>
    </source>
</evidence>
<dbReference type="EMBL" id="JAGPXD010000005">
    <property type="protein sequence ID" value="KAH7353878.1"/>
    <property type="molecule type" value="Genomic_DNA"/>
</dbReference>
<accession>A0A8K0T8I0</accession>
<dbReference type="GO" id="GO:0006979">
    <property type="term" value="P:response to oxidative stress"/>
    <property type="evidence" value="ECO:0007669"/>
    <property type="project" value="TreeGrafter"/>
</dbReference>
<dbReference type="PROSITE" id="PS51886">
    <property type="entry name" value="TLDC"/>
    <property type="match status" value="1"/>
</dbReference>
<evidence type="ECO:0000313" key="9">
    <source>
        <dbReference type="Proteomes" id="UP000813385"/>
    </source>
</evidence>
<comment type="function">
    <text evidence="1">May be involved in a process influencing telomere capping.</text>
</comment>
<reference evidence="8" key="1">
    <citation type="journal article" date="2021" name="Nat. Commun.">
        <title>Genetic determinants of endophytism in the Arabidopsis root mycobiome.</title>
        <authorList>
            <person name="Mesny F."/>
            <person name="Miyauchi S."/>
            <person name="Thiergart T."/>
            <person name="Pickel B."/>
            <person name="Atanasova L."/>
            <person name="Karlsson M."/>
            <person name="Huettel B."/>
            <person name="Barry K.W."/>
            <person name="Haridas S."/>
            <person name="Chen C."/>
            <person name="Bauer D."/>
            <person name="Andreopoulos W."/>
            <person name="Pangilinan J."/>
            <person name="LaButti K."/>
            <person name="Riley R."/>
            <person name="Lipzen A."/>
            <person name="Clum A."/>
            <person name="Drula E."/>
            <person name="Henrissat B."/>
            <person name="Kohler A."/>
            <person name="Grigoriev I.V."/>
            <person name="Martin F.M."/>
            <person name="Hacquard S."/>
        </authorList>
    </citation>
    <scope>NUCLEOTIDE SEQUENCE</scope>
    <source>
        <strain evidence="8">MPI-CAGE-AT-0016</strain>
    </source>
</reference>
<dbReference type="InterPro" id="IPR006571">
    <property type="entry name" value="TLDc_dom"/>
</dbReference>
<evidence type="ECO:0000313" key="8">
    <source>
        <dbReference type="EMBL" id="KAH7353878.1"/>
    </source>
</evidence>
<evidence type="ECO:0000256" key="5">
    <source>
        <dbReference type="ARBA" id="ARBA00022490"/>
    </source>
</evidence>
<organism evidence="8 9">
    <name type="scientific">Plectosphaerella cucumerina</name>
    <dbReference type="NCBI Taxonomy" id="40658"/>
    <lineage>
        <taxon>Eukaryota</taxon>
        <taxon>Fungi</taxon>
        <taxon>Dikarya</taxon>
        <taxon>Ascomycota</taxon>
        <taxon>Pezizomycotina</taxon>
        <taxon>Sordariomycetes</taxon>
        <taxon>Hypocreomycetidae</taxon>
        <taxon>Glomerellales</taxon>
        <taxon>Plectosphaerellaceae</taxon>
        <taxon>Plectosphaerella</taxon>
    </lineage>
</organism>
<evidence type="ECO:0000256" key="2">
    <source>
        <dbReference type="ARBA" id="ARBA00004496"/>
    </source>
</evidence>
<dbReference type="Pfam" id="PF07534">
    <property type="entry name" value="TLD"/>
    <property type="match status" value="1"/>
</dbReference>
<evidence type="ECO:0000256" key="1">
    <source>
        <dbReference type="ARBA" id="ARBA00002738"/>
    </source>
</evidence>
<name>A0A8K0T8I0_9PEZI</name>
<comment type="caution">
    <text evidence="8">The sequence shown here is derived from an EMBL/GenBank/DDBJ whole genome shotgun (WGS) entry which is preliminary data.</text>
</comment>
<evidence type="ECO:0000256" key="4">
    <source>
        <dbReference type="ARBA" id="ARBA00015163"/>
    </source>
</evidence>
<dbReference type="PANTHER" id="PTHR23354:SF130">
    <property type="entry name" value="RESTRICTION OF TELOMERE CAPPING PROTEIN 5"/>
    <property type="match status" value="1"/>
</dbReference>
<proteinExistence type="inferred from homology"/>
<dbReference type="AlphaFoldDB" id="A0A8K0T8I0"/>
<evidence type="ECO:0000256" key="6">
    <source>
        <dbReference type="SAM" id="MobiDB-lite"/>
    </source>
</evidence>
<gene>
    <name evidence="8" type="ORF">B0T11DRAFT_260174</name>
</gene>
<feature type="compositionally biased region" description="Low complexity" evidence="6">
    <location>
        <begin position="143"/>
        <end position="153"/>
    </location>
</feature>
<comment type="similarity">
    <text evidence="3">Belongs to the RTC5 family.</text>
</comment>
<protein>
    <recommendedName>
        <fullName evidence="4">Restriction of telomere capping protein 5</fullName>
    </recommendedName>
</protein>
<dbReference type="GO" id="GO:0005634">
    <property type="term" value="C:nucleus"/>
    <property type="evidence" value="ECO:0007669"/>
    <property type="project" value="TreeGrafter"/>
</dbReference>
<evidence type="ECO:0000256" key="3">
    <source>
        <dbReference type="ARBA" id="ARBA00006731"/>
    </source>
</evidence>
<dbReference type="SMART" id="SM00584">
    <property type="entry name" value="TLDc"/>
    <property type="match status" value="1"/>
</dbReference>
<feature type="domain" description="TLDc" evidence="7">
    <location>
        <begin position="347"/>
        <end position="566"/>
    </location>
</feature>
<comment type="subcellular location">
    <subcellularLocation>
        <location evidence="2">Cytoplasm</location>
    </subcellularLocation>
</comment>
<keyword evidence="5" id="KW-0963">Cytoplasm</keyword>
<feature type="region of interest" description="Disordered" evidence="6">
    <location>
        <begin position="143"/>
        <end position="162"/>
    </location>
</feature>
<dbReference type="Proteomes" id="UP000813385">
    <property type="component" value="Unassembled WGS sequence"/>
</dbReference>
<dbReference type="GO" id="GO:0005737">
    <property type="term" value="C:cytoplasm"/>
    <property type="evidence" value="ECO:0007669"/>
    <property type="project" value="UniProtKB-SubCell"/>
</dbReference>
<keyword evidence="9" id="KW-1185">Reference proteome</keyword>